<dbReference type="PROSITE" id="PS00063">
    <property type="entry name" value="ALDOKETO_REDUCTASE_3"/>
    <property type="match status" value="1"/>
</dbReference>
<accession>A0ABP0F7U4</accession>
<dbReference type="InterPro" id="IPR020471">
    <property type="entry name" value="AKR"/>
</dbReference>
<feature type="domain" description="NADP-dependent oxidoreductase" evidence="2">
    <location>
        <begin position="14"/>
        <end position="291"/>
    </location>
</feature>
<organism evidence="3 4">
    <name type="scientific">Clavelina lepadiformis</name>
    <name type="common">Light-bulb sea squirt</name>
    <name type="synonym">Ascidia lepadiformis</name>
    <dbReference type="NCBI Taxonomy" id="159417"/>
    <lineage>
        <taxon>Eukaryota</taxon>
        <taxon>Metazoa</taxon>
        <taxon>Chordata</taxon>
        <taxon>Tunicata</taxon>
        <taxon>Ascidiacea</taxon>
        <taxon>Aplousobranchia</taxon>
        <taxon>Clavelinidae</taxon>
        <taxon>Clavelina</taxon>
    </lineage>
</organism>
<dbReference type="PROSITE" id="PS00798">
    <property type="entry name" value="ALDOKETO_REDUCTASE_1"/>
    <property type="match status" value="1"/>
</dbReference>
<dbReference type="Gene3D" id="3.20.20.100">
    <property type="entry name" value="NADP-dependent oxidoreductase domain"/>
    <property type="match status" value="1"/>
</dbReference>
<evidence type="ECO:0000259" key="2">
    <source>
        <dbReference type="Pfam" id="PF00248"/>
    </source>
</evidence>
<evidence type="ECO:0000256" key="1">
    <source>
        <dbReference type="ARBA" id="ARBA00007905"/>
    </source>
</evidence>
<dbReference type="InterPro" id="IPR018170">
    <property type="entry name" value="Aldo/ket_reductase_CS"/>
</dbReference>
<dbReference type="InterPro" id="IPR023210">
    <property type="entry name" value="NADP_OxRdtase_dom"/>
</dbReference>
<dbReference type="InterPro" id="IPR036812">
    <property type="entry name" value="NAD(P)_OxRdtase_dom_sf"/>
</dbReference>
<keyword evidence="4" id="KW-1185">Reference proteome</keyword>
<proteinExistence type="inferred from homology"/>
<reference evidence="3 4" key="1">
    <citation type="submission" date="2024-02" db="EMBL/GenBank/DDBJ databases">
        <authorList>
            <person name="Daric V."/>
            <person name="Darras S."/>
        </authorList>
    </citation>
    <scope>NUCLEOTIDE SEQUENCE [LARGE SCALE GENOMIC DNA]</scope>
</reference>
<gene>
    <name evidence="3" type="ORF">CVLEPA_LOCUS5060</name>
</gene>
<dbReference type="Pfam" id="PF00248">
    <property type="entry name" value="Aldo_ket_red"/>
    <property type="match status" value="1"/>
</dbReference>
<protein>
    <recommendedName>
        <fullName evidence="2">NADP-dependent oxidoreductase domain-containing protein</fullName>
    </recommendedName>
</protein>
<name>A0ABP0F7U4_CLALP</name>
<dbReference type="Proteomes" id="UP001642483">
    <property type="component" value="Unassembled WGS sequence"/>
</dbReference>
<dbReference type="PROSITE" id="PS00062">
    <property type="entry name" value="ALDOKETO_REDUCTASE_2"/>
    <property type="match status" value="1"/>
</dbReference>
<comment type="caution">
    <text evidence="3">The sequence shown here is derived from an EMBL/GenBank/DDBJ whole genome shotgun (WGS) entry which is preliminary data.</text>
</comment>
<sequence>MTLRLQSGYEMPLIGLGTWKSAKGQVQSAVECAIESGYRHIDCAWIYDNEDEVGMGITKMIKENKVKREELFITTKLFNIFHQPDMVRPGLIKSLKKLNLDYLDLYLMHSPCGEKYISDEDKFPKGPDGSPLYDDTDYVQTWKEMEKLQQEGLVRSIGISNFNEYQINRILNECSIPPSVNQIEVNPYFIQKDLVSYCNSKGIVVTAYSPFGSPDRPWAKPGDPLLLEDPGLMAIAKRLNKTVAQVILRYLIQRKLIVIPKSVTPERIKSNLAVFDFELTQQDMDAVSSFNRDFRVCNGARFSGHKYFPFQENYSE</sequence>
<dbReference type="PANTHER" id="PTHR11732">
    <property type="entry name" value="ALDO/KETO REDUCTASE"/>
    <property type="match status" value="1"/>
</dbReference>
<evidence type="ECO:0000313" key="4">
    <source>
        <dbReference type="Proteomes" id="UP001642483"/>
    </source>
</evidence>
<dbReference type="EMBL" id="CAWYQH010000024">
    <property type="protein sequence ID" value="CAK8675481.1"/>
    <property type="molecule type" value="Genomic_DNA"/>
</dbReference>
<comment type="similarity">
    <text evidence="1">Belongs to the aldo/keto reductase family.</text>
</comment>
<evidence type="ECO:0000313" key="3">
    <source>
        <dbReference type="EMBL" id="CAK8675481.1"/>
    </source>
</evidence>
<dbReference type="PIRSF" id="PIRSF000097">
    <property type="entry name" value="AKR"/>
    <property type="match status" value="1"/>
</dbReference>
<dbReference type="SUPFAM" id="SSF51430">
    <property type="entry name" value="NAD(P)-linked oxidoreductase"/>
    <property type="match status" value="1"/>
</dbReference>
<dbReference type="PRINTS" id="PR00069">
    <property type="entry name" value="ALDKETRDTASE"/>
</dbReference>